<accession>A0A6N1VFE7</accession>
<organism evidence="1 2">
    <name type="scientific">Oricola thermophila</name>
    <dbReference type="NCBI Taxonomy" id="2742145"/>
    <lineage>
        <taxon>Bacteria</taxon>
        <taxon>Pseudomonadati</taxon>
        <taxon>Pseudomonadota</taxon>
        <taxon>Alphaproteobacteria</taxon>
        <taxon>Hyphomicrobiales</taxon>
        <taxon>Ahrensiaceae</taxon>
        <taxon>Oricola</taxon>
    </lineage>
</organism>
<dbReference type="RefSeq" id="WP_175275584.1">
    <property type="nucleotide sequence ID" value="NZ_CP054836.1"/>
</dbReference>
<proteinExistence type="predicted"/>
<evidence type="ECO:0000313" key="2">
    <source>
        <dbReference type="Proteomes" id="UP000509367"/>
    </source>
</evidence>
<gene>
    <name evidence="1" type="ORF">HTY61_03985</name>
</gene>
<reference evidence="1 2" key="1">
    <citation type="submission" date="2020-06" db="EMBL/GenBank/DDBJ databases">
        <title>Oricola thermophila sp. nov. isolated from a tidal sediments.</title>
        <authorList>
            <person name="Kwon K.K."/>
            <person name="Yang S.-H."/>
            <person name="Park M.-J."/>
        </authorList>
    </citation>
    <scope>NUCLEOTIDE SEQUENCE [LARGE SCALE GENOMIC DNA]</scope>
    <source>
        <strain evidence="1 2">MEBiC13590</strain>
    </source>
</reference>
<protein>
    <submittedName>
        <fullName evidence="1">Uncharacterized protein</fullName>
    </submittedName>
</protein>
<dbReference type="AlphaFoldDB" id="A0A6N1VFE7"/>
<name>A0A6N1VFE7_9HYPH</name>
<evidence type="ECO:0000313" key="1">
    <source>
        <dbReference type="EMBL" id="QKV17687.1"/>
    </source>
</evidence>
<dbReference type="Proteomes" id="UP000509367">
    <property type="component" value="Chromosome"/>
</dbReference>
<dbReference type="EMBL" id="CP054836">
    <property type="protein sequence ID" value="QKV17687.1"/>
    <property type="molecule type" value="Genomic_DNA"/>
</dbReference>
<sequence>MSTRSNLLLDLARMMIKQARLLKAQGLLAEARAMARRAIELDHAGHAAARLQPIPVKSRHR</sequence>
<dbReference type="KEGG" id="orm:HTY61_03985"/>
<keyword evidence="2" id="KW-1185">Reference proteome</keyword>